<keyword evidence="7" id="KW-1185">Reference proteome</keyword>
<dbReference type="GO" id="GO:0008270">
    <property type="term" value="F:zinc ion binding"/>
    <property type="evidence" value="ECO:0007669"/>
    <property type="project" value="InterPro"/>
</dbReference>
<dbReference type="GO" id="GO:0005615">
    <property type="term" value="C:extracellular space"/>
    <property type="evidence" value="ECO:0007669"/>
    <property type="project" value="TreeGrafter"/>
</dbReference>
<dbReference type="PANTHER" id="PTHR11705:SF145">
    <property type="entry name" value="PEPTIDASE M14 CARBOXYPEPTIDASE A DOMAIN-CONTAINING PROTEIN"/>
    <property type="match status" value="1"/>
</dbReference>
<dbReference type="PANTHER" id="PTHR11705">
    <property type="entry name" value="PROTEASE FAMILY M14 CARBOXYPEPTIDASE A,B"/>
    <property type="match status" value="1"/>
</dbReference>
<evidence type="ECO:0000256" key="3">
    <source>
        <dbReference type="PROSITE-ProRule" id="PRU01379"/>
    </source>
</evidence>
<feature type="chain" id="PRO_5019289574" evidence="4">
    <location>
        <begin position="23"/>
        <end position="620"/>
    </location>
</feature>
<dbReference type="InterPro" id="IPR000834">
    <property type="entry name" value="Peptidase_M14"/>
</dbReference>
<feature type="domain" description="Peptidase M14" evidence="5">
    <location>
        <begin position="64"/>
        <end position="453"/>
    </location>
</feature>
<dbReference type="AlphaFoldDB" id="A0A428MEQ6"/>
<evidence type="ECO:0000256" key="4">
    <source>
        <dbReference type="SAM" id="SignalP"/>
    </source>
</evidence>
<dbReference type="Gene3D" id="3.40.630.10">
    <property type="entry name" value="Zn peptidases"/>
    <property type="match status" value="1"/>
</dbReference>
<evidence type="ECO:0000256" key="2">
    <source>
        <dbReference type="ARBA" id="ARBA00005988"/>
    </source>
</evidence>
<comment type="caution">
    <text evidence="6">The sequence shown here is derived from an EMBL/GenBank/DDBJ whole genome shotgun (WGS) entry which is preliminary data.</text>
</comment>
<feature type="active site" description="Proton donor/acceptor" evidence="3">
    <location>
        <position position="404"/>
    </location>
</feature>
<evidence type="ECO:0000259" key="5">
    <source>
        <dbReference type="PROSITE" id="PS52035"/>
    </source>
</evidence>
<gene>
    <name evidence="6" type="ORF">EDE15_0832</name>
</gene>
<dbReference type="GO" id="GO:0006508">
    <property type="term" value="P:proteolysis"/>
    <property type="evidence" value="ECO:0007669"/>
    <property type="project" value="InterPro"/>
</dbReference>
<keyword evidence="4" id="KW-0732">Signal</keyword>
<dbReference type="OrthoDB" id="9758209at2"/>
<dbReference type="Pfam" id="PF00246">
    <property type="entry name" value="Peptidase_M14"/>
    <property type="match status" value="1"/>
</dbReference>
<evidence type="ECO:0000256" key="1">
    <source>
        <dbReference type="ARBA" id="ARBA00001947"/>
    </source>
</evidence>
<keyword evidence="6" id="KW-0378">Hydrolase</keyword>
<dbReference type="SMART" id="SM00631">
    <property type="entry name" value="Zn_pept"/>
    <property type="match status" value="1"/>
</dbReference>
<feature type="signal peptide" evidence="4">
    <location>
        <begin position="1"/>
        <end position="22"/>
    </location>
</feature>
<dbReference type="SUPFAM" id="SSF53187">
    <property type="entry name" value="Zn-dependent exopeptidases"/>
    <property type="match status" value="1"/>
</dbReference>
<protein>
    <submittedName>
        <fullName evidence="6">Zinc carboxypeptidase</fullName>
    </submittedName>
</protein>
<sequence>MLRLRAAAVSFCIFTASCFAQQSPLSPHSMYEPPAAKAAASLAASTENVPADLLTTGEKTQWRQTGLYDEVIAIMRKMEKRSPYVKVVQFGTTAEDRPMYAMIVSSDKAFTPAAAAKTDKAVILIQSGIHSGEIEGKDTALMLVRDMVITKKPHQAAWLDKAIFVVIPVFNIDGHESRSPFNRPNQNGPEIAGTRPNAELLNLNRDYVKGATPEMQAWLKLYHSWMPDFMFDNHVTDGADYQYDVTWDMAHHGDIGEPARTWVNDRFIPQLNKRMEASGHLVSPYGALRKGPSGNREFFVEVFSPRYSHLYTAALNRPSLLVETHSLKDPKTRAWSNYDILVHSIDIVTEDPQALRKAVRDADAKYAAMAGDRNAPPVYLAGKTSDAGHPLVYHSLKSEPFQSEITGTMVTHYTAEKEDLETVIHDGIDTTAEAQEPLGFLIPLAWKEIADELALHGVKMERTTKPLDREFDTWRFTDVKYAQAAFEGGIMPDYTLHPVRERILVPAGSYWVPLNQQRARLIMELLHPAAPDALIRWGFASSIFQPMGRIGAAQYLTVPIANKVAEEKPELMAEFKKKVESDPKFAADAQARVDWWVARSNYQPSAANRYPVLAVWNKDW</sequence>
<reference evidence="6 7" key="1">
    <citation type="submission" date="2018-12" db="EMBL/GenBank/DDBJ databases">
        <title>Sequencing of bacterial isolates from soil warming experiment in Harvard Forest, Massachusetts, USA.</title>
        <authorList>
            <person name="Deangelis K."/>
        </authorList>
    </citation>
    <scope>NUCLEOTIDE SEQUENCE [LARGE SCALE GENOMIC DNA]</scope>
    <source>
        <strain evidence="6 7">EB153</strain>
    </source>
</reference>
<keyword evidence="6" id="KW-0645">Protease</keyword>
<comment type="cofactor">
    <cofactor evidence="1">
        <name>Zn(2+)</name>
        <dbReference type="ChEBI" id="CHEBI:29105"/>
    </cofactor>
</comment>
<dbReference type="CDD" id="cd06241">
    <property type="entry name" value="M14-like"/>
    <property type="match status" value="1"/>
</dbReference>
<dbReference type="PROSITE" id="PS52035">
    <property type="entry name" value="PEPTIDASE_M14"/>
    <property type="match status" value="1"/>
</dbReference>
<dbReference type="EMBL" id="RSDW01000001">
    <property type="protein sequence ID" value="RSL15346.1"/>
    <property type="molecule type" value="Genomic_DNA"/>
</dbReference>
<dbReference type="RefSeq" id="WP_125484098.1">
    <property type="nucleotide sequence ID" value="NZ_RSDW01000001.1"/>
</dbReference>
<proteinExistence type="inferred from homology"/>
<evidence type="ECO:0000313" key="6">
    <source>
        <dbReference type="EMBL" id="RSL15346.1"/>
    </source>
</evidence>
<name>A0A428MEQ6_9BACT</name>
<dbReference type="Proteomes" id="UP000269669">
    <property type="component" value="Unassembled WGS sequence"/>
</dbReference>
<comment type="similarity">
    <text evidence="2 3">Belongs to the peptidase M14 family.</text>
</comment>
<dbReference type="PROSITE" id="PS51257">
    <property type="entry name" value="PROKAR_LIPOPROTEIN"/>
    <property type="match status" value="1"/>
</dbReference>
<evidence type="ECO:0000313" key="7">
    <source>
        <dbReference type="Proteomes" id="UP000269669"/>
    </source>
</evidence>
<keyword evidence="6" id="KW-0121">Carboxypeptidase</keyword>
<organism evidence="6 7">
    <name type="scientific">Edaphobacter aggregans</name>
    <dbReference type="NCBI Taxonomy" id="570835"/>
    <lineage>
        <taxon>Bacteria</taxon>
        <taxon>Pseudomonadati</taxon>
        <taxon>Acidobacteriota</taxon>
        <taxon>Terriglobia</taxon>
        <taxon>Terriglobales</taxon>
        <taxon>Acidobacteriaceae</taxon>
        <taxon>Edaphobacter</taxon>
    </lineage>
</organism>
<dbReference type="GO" id="GO:0004181">
    <property type="term" value="F:metallocarboxypeptidase activity"/>
    <property type="evidence" value="ECO:0007669"/>
    <property type="project" value="InterPro"/>
</dbReference>
<accession>A0A428MEQ6</accession>